<dbReference type="AlphaFoldDB" id="Q29QH6"/>
<organism evidence="1">
    <name type="scientific">Drosophila melanogaster</name>
    <name type="common">Fruit fly</name>
    <dbReference type="NCBI Taxonomy" id="7227"/>
    <lineage>
        <taxon>Eukaryota</taxon>
        <taxon>Metazoa</taxon>
        <taxon>Ecdysozoa</taxon>
        <taxon>Arthropoda</taxon>
        <taxon>Hexapoda</taxon>
        <taxon>Insecta</taxon>
        <taxon>Pterygota</taxon>
        <taxon>Neoptera</taxon>
        <taxon>Endopterygota</taxon>
        <taxon>Diptera</taxon>
        <taxon>Brachycera</taxon>
        <taxon>Muscomorpha</taxon>
        <taxon>Ephydroidea</taxon>
        <taxon>Drosophilidae</taxon>
        <taxon>Drosophila</taxon>
        <taxon>Sophophora</taxon>
    </lineage>
</organism>
<dbReference type="OrthoDB" id="242257at2759"/>
<protein>
    <submittedName>
        <fullName evidence="1">IP03609p</fullName>
    </submittedName>
</protein>
<evidence type="ECO:0000313" key="1">
    <source>
        <dbReference type="EMBL" id="ABC86476.1"/>
    </source>
</evidence>
<proteinExistence type="evidence at transcript level"/>
<dbReference type="ExpressionAtlas" id="Q29QH6">
    <property type="expression patterns" value="baseline and differential"/>
</dbReference>
<dbReference type="Bgee" id="FBgn0261549">
    <property type="expression patterns" value="Expressed in dorsal margin photoreceptor (Drosophila) in insect head and 268 other cell types or tissues"/>
</dbReference>
<sequence>MFSATNGKIKLPPEDAVLVTSPLRCLFNGPFRDLHFNVTDHRIIPVHDVVFLDDFERNVKPLIYRPVTSEVAASANVDEEATPAEEEQRSFIPISSDTISGQSFCAIMTAADTRTDSSRSGGTHRIGFRIKNSSRVTKIEIEIRIGIGMAARLGAECK</sequence>
<name>Q29QH6_DROME</name>
<accession>Q29QH6</accession>
<reference evidence="1" key="1">
    <citation type="submission" date="2006-01" db="EMBL/GenBank/DDBJ databases">
        <authorList>
            <person name="Stapleton M."/>
            <person name="Carlson J."/>
            <person name="Chavez C."/>
            <person name="Frise E."/>
            <person name="George R."/>
            <person name="Pacleb J."/>
            <person name="Park S."/>
            <person name="Wan K."/>
            <person name="Yu C."/>
            <person name="Celniker S."/>
        </authorList>
    </citation>
    <scope>NUCLEOTIDE SEQUENCE</scope>
</reference>
<dbReference type="EMBL" id="BT024414">
    <property type="protein sequence ID" value="ABC86476.1"/>
    <property type="molecule type" value="mRNA"/>
</dbReference>
<dbReference type="VEuPathDB" id="VectorBase:FBgn0261549"/>